<dbReference type="InterPro" id="IPR028846">
    <property type="entry name" value="Recoverin"/>
</dbReference>
<evidence type="ECO:0000256" key="2">
    <source>
        <dbReference type="ARBA" id="ARBA00022707"/>
    </source>
</evidence>
<evidence type="ECO:0000259" key="8">
    <source>
        <dbReference type="PROSITE" id="PS50222"/>
    </source>
</evidence>
<proteinExistence type="inferred from homology"/>
<evidence type="ECO:0000313" key="10">
    <source>
        <dbReference type="Proteomes" id="UP000039324"/>
    </source>
</evidence>
<dbReference type="InterPro" id="IPR018247">
    <property type="entry name" value="EF_Hand_1_Ca_BS"/>
</dbReference>
<evidence type="ECO:0000256" key="1">
    <source>
        <dbReference type="ARBA" id="ARBA00006049"/>
    </source>
</evidence>
<dbReference type="EMBL" id="CDSF01000079">
    <property type="protein sequence ID" value="CEO97246.1"/>
    <property type="molecule type" value="Genomic_DNA"/>
</dbReference>
<dbReference type="Gene3D" id="1.10.238.10">
    <property type="entry name" value="EF-hand"/>
    <property type="match status" value="2"/>
</dbReference>
<dbReference type="AlphaFoldDB" id="A0A0G4IQ19"/>
<keyword evidence="10" id="KW-1185">Reference proteome</keyword>
<feature type="domain" description="EF-hand" evidence="8">
    <location>
        <begin position="446"/>
        <end position="481"/>
    </location>
</feature>
<keyword evidence="4" id="KW-0677">Repeat</keyword>
<accession>A0A0G4IQ19</accession>
<feature type="compositionally biased region" description="Low complexity" evidence="7">
    <location>
        <begin position="212"/>
        <end position="238"/>
    </location>
</feature>
<dbReference type="InterPro" id="IPR011992">
    <property type="entry name" value="EF-hand-dom_pair"/>
</dbReference>
<feature type="domain" description="EF-hand" evidence="8">
    <location>
        <begin position="704"/>
        <end position="739"/>
    </location>
</feature>
<dbReference type="GO" id="GO:0005509">
    <property type="term" value="F:calcium ion binding"/>
    <property type="evidence" value="ECO:0007669"/>
    <property type="project" value="InterPro"/>
</dbReference>
<keyword evidence="6" id="KW-0449">Lipoprotein</keyword>
<keyword evidence="2" id="KW-0519">Myristate</keyword>
<name>A0A0G4IQ19_PLABS</name>
<feature type="region of interest" description="Disordered" evidence="7">
    <location>
        <begin position="212"/>
        <end position="276"/>
    </location>
</feature>
<dbReference type="SMART" id="SM00054">
    <property type="entry name" value="EFh"/>
    <property type="match status" value="2"/>
</dbReference>
<comment type="similarity">
    <text evidence="1">Belongs to the recoverin family.</text>
</comment>
<dbReference type="STRING" id="37360.A0A0G4IQ19"/>
<evidence type="ECO:0000256" key="6">
    <source>
        <dbReference type="ARBA" id="ARBA00023288"/>
    </source>
</evidence>
<organism evidence="9 10">
    <name type="scientific">Plasmodiophora brassicae</name>
    <name type="common">Clubroot disease agent</name>
    <dbReference type="NCBI Taxonomy" id="37360"/>
    <lineage>
        <taxon>Eukaryota</taxon>
        <taxon>Sar</taxon>
        <taxon>Rhizaria</taxon>
        <taxon>Endomyxa</taxon>
        <taxon>Phytomyxea</taxon>
        <taxon>Plasmodiophorida</taxon>
        <taxon>Plasmodiophoridae</taxon>
        <taxon>Plasmodiophora</taxon>
    </lineage>
</organism>
<evidence type="ECO:0000256" key="4">
    <source>
        <dbReference type="ARBA" id="ARBA00022737"/>
    </source>
</evidence>
<dbReference type="InterPro" id="IPR002048">
    <property type="entry name" value="EF_hand_dom"/>
</dbReference>
<sequence>MPVAWRPPSGPSARGAICGAAPFRRHVAPPSRTAKERIVPVELQGAYCPSRTGTERGHNQYAERGLPIKAIPTYVGGSGRGAASRERQVVPDVTPAWCNMGGPAVYLQLDIDARGPRAVFATSYRLQSGTLADRPNLGMDAGWQRGPDVVLTARNRAKRLLDVIQWRPRVYRGNDWRRILQTIKAGKGRTQAAPTAAPLSFQDAVIAAAAPAPATARRTPTSERSSSSCASSAPTTPRQKLHERCRTTLRTPRTALRHAHAHRRAAAAAATADSSLPTAQTDSALLTLLNVTHATVQNVLKQVHEANLLRNGTQRNVVVMRRTRAPVKRPAVAGQPQRHHCVRSSIIRAAGGTGIVASDQDIRFYADEAEEALSMFSNELCHRSAATTTKQVLTRVQFRRFLQRNELDAPAMVRFIDHCMDVITTVPGVMDAVDYFALLAMLLKEVKPNRLHFAYLLYDLDGDGRVSSRDLFELLRMGIHRMFPNDFRILCQLVNDQADKALNEKRQQRGHAAAAAAGPVDDNRAASLYQFYSEKGVNVRLSDWQQKNRGRQHSDIAPFLARILYDQFRDEDSPSCYGGLDGLFGARHTTVSTKIFSATMGTTRALNAFKRQAASGTKLKTSLEKMEATAEFTRDEVQVLMSTFWKATGGRGYMTRRELLPVLAMFEIDESAAVFFQRAFDPENRNSIEFESFLTSWAVVVHGDTPSRLDMLFTMFDFDRNGTIRADEMFAVMECRWGQTIRDSLDNLLDAVVDKFNAADNPDPSITNVGITKAEYDRVMVDIPEFWTRLAARVNQILQGRVAALRHRTSARRQPSQTVPPSTFS</sequence>
<evidence type="ECO:0000256" key="7">
    <source>
        <dbReference type="SAM" id="MobiDB-lite"/>
    </source>
</evidence>
<evidence type="ECO:0000313" key="9">
    <source>
        <dbReference type="EMBL" id="CEO97246.1"/>
    </source>
</evidence>
<dbReference type="Proteomes" id="UP000039324">
    <property type="component" value="Unassembled WGS sequence"/>
</dbReference>
<dbReference type="SUPFAM" id="SSF47473">
    <property type="entry name" value="EF-hand"/>
    <property type="match status" value="2"/>
</dbReference>
<reference evidence="9 10" key="1">
    <citation type="submission" date="2015-02" db="EMBL/GenBank/DDBJ databases">
        <authorList>
            <person name="Chooi Y.-H."/>
        </authorList>
    </citation>
    <scope>NUCLEOTIDE SEQUENCE [LARGE SCALE GENOMIC DNA]</scope>
    <source>
        <strain evidence="9">E3</strain>
    </source>
</reference>
<keyword evidence="3" id="KW-0479">Metal-binding</keyword>
<evidence type="ECO:0000256" key="3">
    <source>
        <dbReference type="ARBA" id="ARBA00022723"/>
    </source>
</evidence>
<protein>
    <recommendedName>
        <fullName evidence="8">EF-hand domain-containing protein</fullName>
    </recommendedName>
</protein>
<dbReference type="PANTHER" id="PTHR23055">
    <property type="entry name" value="CALCIUM BINDING PROTEINS"/>
    <property type="match status" value="1"/>
</dbReference>
<gene>
    <name evidence="9" type="ORF">PBRA_000591</name>
</gene>
<dbReference type="PROSITE" id="PS00018">
    <property type="entry name" value="EF_HAND_1"/>
    <property type="match status" value="1"/>
</dbReference>
<feature type="compositionally biased region" description="Basic residues" evidence="7">
    <location>
        <begin position="255"/>
        <end position="265"/>
    </location>
</feature>
<dbReference type="PROSITE" id="PS50222">
    <property type="entry name" value="EF_HAND_2"/>
    <property type="match status" value="2"/>
</dbReference>
<dbReference type="PANTHER" id="PTHR23055:SF178">
    <property type="entry name" value="NEUROCALCIN HOMOLOG"/>
    <property type="match status" value="1"/>
</dbReference>
<evidence type="ECO:0000256" key="5">
    <source>
        <dbReference type="ARBA" id="ARBA00022837"/>
    </source>
</evidence>
<keyword evidence="5" id="KW-0106">Calcium</keyword>